<dbReference type="PANTHER" id="PTHR13847">
    <property type="entry name" value="SARCOSINE DEHYDROGENASE-RELATED"/>
    <property type="match status" value="1"/>
</dbReference>
<dbReference type="PANTHER" id="PTHR13847:SF287">
    <property type="entry name" value="FAD-DEPENDENT OXIDOREDUCTASE DOMAIN-CONTAINING PROTEIN 1"/>
    <property type="match status" value="1"/>
</dbReference>
<accession>A0ABR8QEB5</accession>
<comment type="caution">
    <text evidence="3">The sequence shown here is derived from an EMBL/GenBank/DDBJ whole genome shotgun (WGS) entry which is preliminary data.</text>
</comment>
<gene>
    <name evidence="3" type="ORF">H9657_10915</name>
</gene>
<evidence type="ECO:0000313" key="3">
    <source>
        <dbReference type="EMBL" id="MBD7918782.1"/>
    </source>
</evidence>
<feature type="domain" description="FAD dependent oxidoreductase" evidence="2">
    <location>
        <begin position="6"/>
        <end position="349"/>
    </location>
</feature>
<organism evidence="3 4">
    <name type="scientific">Cellulomonas avistercoris</name>
    <dbReference type="NCBI Taxonomy" id="2762242"/>
    <lineage>
        <taxon>Bacteria</taxon>
        <taxon>Bacillati</taxon>
        <taxon>Actinomycetota</taxon>
        <taxon>Actinomycetes</taxon>
        <taxon>Micrococcales</taxon>
        <taxon>Cellulomonadaceae</taxon>
        <taxon>Cellulomonas</taxon>
    </lineage>
</organism>
<dbReference type="Gene3D" id="3.50.50.60">
    <property type="entry name" value="FAD/NAD(P)-binding domain"/>
    <property type="match status" value="1"/>
</dbReference>
<name>A0ABR8QEB5_9CELL</name>
<evidence type="ECO:0000259" key="2">
    <source>
        <dbReference type="Pfam" id="PF01266"/>
    </source>
</evidence>
<reference evidence="3 4" key="1">
    <citation type="submission" date="2020-08" db="EMBL/GenBank/DDBJ databases">
        <title>A Genomic Blueprint of the Chicken Gut Microbiome.</title>
        <authorList>
            <person name="Gilroy R."/>
            <person name="Ravi A."/>
            <person name="Getino M."/>
            <person name="Pursley I."/>
            <person name="Horton D.L."/>
            <person name="Alikhan N.-F."/>
            <person name="Baker D."/>
            <person name="Gharbi K."/>
            <person name="Hall N."/>
            <person name="Watson M."/>
            <person name="Adriaenssens E.M."/>
            <person name="Foster-Nyarko E."/>
            <person name="Jarju S."/>
            <person name="Secka A."/>
            <person name="Antonio M."/>
            <person name="Oren A."/>
            <person name="Chaudhuri R."/>
            <person name="La Ragione R.M."/>
            <person name="Hildebrand F."/>
            <person name="Pallen M.J."/>
        </authorList>
    </citation>
    <scope>NUCLEOTIDE SEQUENCE [LARGE SCALE GENOMIC DNA]</scope>
    <source>
        <strain evidence="3 4">Sa3CUA2</strain>
    </source>
</reference>
<evidence type="ECO:0000256" key="1">
    <source>
        <dbReference type="ARBA" id="ARBA00023002"/>
    </source>
</evidence>
<dbReference type="SUPFAM" id="SSF51905">
    <property type="entry name" value="FAD/NAD(P)-binding domain"/>
    <property type="match status" value="1"/>
</dbReference>
<keyword evidence="1" id="KW-0560">Oxidoreductase</keyword>
<dbReference type="EMBL" id="JACSQV010000008">
    <property type="protein sequence ID" value="MBD7918782.1"/>
    <property type="molecule type" value="Genomic_DNA"/>
</dbReference>
<keyword evidence="4" id="KW-1185">Reference proteome</keyword>
<protein>
    <submittedName>
        <fullName evidence="3">FAD-binding oxidoreductase</fullName>
    </submittedName>
</protein>
<dbReference type="Pfam" id="PF01266">
    <property type="entry name" value="DAO"/>
    <property type="match status" value="1"/>
</dbReference>
<dbReference type="Gene3D" id="3.30.9.10">
    <property type="entry name" value="D-Amino Acid Oxidase, subunit A, domain 2"/>
    <property type="match status" value="1"/>
</dbReference>
<dbReference type="Proteomes" id="UP000604241">
    <property type="component" value="Unassembled WGS sequence"/>
</dbReference>
<dbReference type="RefSeq" id="WP_191783266.1">
    <property type="nucleotide sequence ID" value="NZ_JACSQV010000008.1"/>
</dbReference>
<sequence>MAEQVDVAVVGDGVVGAFVVAALLDAGVPAGRLAWFGDRGGYERRSATRRSGGLLRCGVAEGPAARLAVESFTQTWRQHPDRVVSGAVEVVGRDRSALLPARVEELAGAGVAGELVTTDRLRTVIPFAWHDGDAAMLEPGGGWAPPHAVRSRLVRAARRAGVALRDVSPVDAVEHDTPGPVRVRTGPETVRARCVVVAAGRSTHRLVPSVPGTSRLRRIGYAYYDGLLPPGLPAVNDEARGLWWRPAPTRTRPARYLVGRAVDAPSEGVTSVGRSVQQDEYVRAGFAALLPDAGRGTYLGGVTSFDVQSDGHGSIAPWHAAADGNVLAVHGLDGGGFKQAPAIARRLAAAVMKEAS</sequence>
<dbReference type="InterPro" id="IPR006076">
    <property type="entry name" value="FAD-dep_OxRdtase"/>
</dbReference>
<evidence type="ECO:0000313" key="4">
    <source>
        <dbReference type="Proteomes" id="UP000604241"/>
    </source>
</evidence>
<dbReference type="InterPro" id="IPR036188">
    <property type="entry name" value="FAD/NAD-bd_sf"/>
</dbReference>
<proteinExistence type="predicted"/>